<evidence type="ECO:0000259" key="1">
    <source>
        <dbReference type="Pfam" id="PF09547"/>
    </source>
</evidence>
<dbReference type="PIRSF" id="PIRSF007466">
    <property type="entry name" value="SpoIVA"/>
    <property type="match status" value="1"/>
</dbReference>
<dbReference type="NCBIfam" id="TIGR02836">
    <property type="entry name" value="spore_IV_A"/>
    <property type="match status" value="1"/>
</dbReference>
<protein>
    <submittedName>
        <fullName evidence="4">Stage IV sporulation protein A</fullName>
    </submittedName>
</protein>
<dbReference type="AlphaFoldDB" id="A0A0M6WUJ9"/>
<dbReference type="GO" id="GO:0016887">
    <property type="term" value="F:ATP hydrolysis activity"/>
    <property type="evidence" value="ECO:0007669"/>
    <property type="project" value="InterPro"/>
</dbReference>
<dbReference type="SUPFAM" id="SSF52540">
    <property type="entry name" value="P-loop containing nucleoside triphosphate hydrolases"/>
    <property type="match status" value="1"/>
</dbReference>
<dbReference type="GO" id="GO:0005524">
    <property type="term" value="F:ATP binding"/>
    <property type="evidence" value="ECO:0007669"/>
    <property type="project" value="InterPro"/>
</dbReference>
<dbReference type="InterPro" id="IPR046841">
    <property type="entry name" value="SpoIVA_middle"/>
</dbReference>
<proteinExistence type="predicted"/>
<feature type="domain" description="Stage IV sporulation protein A middle" evidence="2">
    <location>
        <begin position="250"/>
        <end position="426"/>
    </location>
</feature>
<sequence length="501" mass="56496">MDNYSGNKEYNIYRDIRNRTNGEIYLGIVGPVRTGKSTFIKRFMELMVLPFMEGEAEKERAMDELPQAAAGKTIMTTEPKFIPQQAAEIRLSDFKTEEEPLKLRVRLIDCVGFLADGAVGHMEGNGSRMVKTPWSDQEIPFAEAASIGTEKVIRDHATIGIVVTTDGTIGELARENYINAEERTVQELKNIGKPFVILLNSAKPYAQETIKLASEMEKKYQTTAVPVNCEQLRREDVLKILESVLYEFPIERVEFFIPKWTEMLSADHPVKSEIIAQASDILSHMERTKDVYQQQSEPGDCISKIKMDEMDLACGCVKIQMEVAEPYYYENMSELAGVPIHGEYELISMIREMAARKESYEKVAGAFEEVQMKGYGVVNPGLKDIELAEPELIHHGNKFGVKIKAVSPSIHMIRANIETEIAPIVGSEDQANDLIRYIREGQQSEEGVWKTNIFGKSIGELMEDGIRNKIAMMDDECQLKLQDTMQKIVNDNNGGMVCIIL</sequence>
<feature type="domain" description="Sporulation stage IV protein A C-terminal" evidence="3">
    <location>
        <begin position="427"/>
        <end position="501"/>
    </location>
</feature>
<name>A0A0M6WUJ9_9FIRM</name>
<evidence type="ECO:0000313" key="7">
    <source>
        <dbReference type="Proteomes" id="UP000266391"/>
    </source>
</evidence>
<reference evidence="4" key="1">
    <citation type="submission" date="2015-05" db="EMBL/GenBank/DDBJ databases">
        <authorList>
            <person name="Wang D.B."/>
            <person name="Wang M."/>
        </authorList>
    </citation>
    <scope>NUCLEOTIDE SEQUENCE [LARGE SCALE GENOMIC DNA]</scope>
    <source>
        <strain evidence="4">L1-83</strain>
    </source>
</reference>
<dbReference type="STRING" id="360807.ERS852392_00817"/>
<dbReference type="InterPro" id="IPR046842">
    <property type="entry name" value="SpoIVA_ATPase"/>
</dbReference>
<reference evidence="6" key="2">
    <citation type="submission" date="2015-05" db="EMBL/GenBank/DDBJ databases">
        <authorList>
            <consortium name="Pathogen Informatics"/>
        </authorList>
    </citation>
    <scope>NUCLEOTIDE SEQUENCE [LARGE SCALE GENOMIC DNA]</scope>
    <source>
        <strain evidence="6">L1-83</strain>
    </source>
</reference>
<evidence type="ECO:0000313" key="4">
    <source>
        <dbReference type="EMBL" id="CRL41442.1"/>
    </source>
</evidence>
<gene>
    <name evidence="5" type="primary">spoIVA</name>
    <name evidence="5" type="ORF">DW813_02870</name>
    <name evidence="4" type="ORF">RIL183_05901</name>
</gene>
<dbReference type="Pfam" id="PF20438">
    <property type="entry name" value="SpoIVA_middle"/>
    <property type="match status" value="1"/>
</dbReference>
<evidence type="ECO:0000313" key="6">
    <source>
        <dbReference type="Proteomes" id="UP000049828"/>
    </source>
</evidence>
<evidence type="ECO:0000259" key="3">
    <source>
        <dbReference type="Pfam" id="PF20439"/>
    </source>
</evidence>
<reference evidence="5 7" key="3">
    <citation type="submission" date="2018-08" db="EMBL/GenBank/DDBJ databases">
        <title>A genome reference for cultivated species of the human gut microbiota.</title>
        <authorList>
            <person name="Zou Y."/>
            <person name="Xue W."/>
            <person name="Luo G."/>
        </authorList>
    </citation>
    <scope>NUCLEOTIDE SEQUENCE [LARGE SCALE GENOMIC DNA]</scope>
    <source>
        <strain evidence="5 7">AM32-8LB</strain>
    </source>
</reference>
<dbReference type="Proteomes" id="UP000266391">
    <property type="component" value="Unassembled WGS sequence"/>
</dbReference>
<dbReference type="EMBL" id="CVRS01000092">
    <property type="protein sequence ID" value="CRL41442.1"/>
    <property type="molecule type" value="Genomic_DNA"/>
</dbReference>
<dbReference type="Pfam" id="PF09547">
    <property type="entry name" value="SpoIVA_ATPase"/>
    <property type="match status" value="1"/>
</dbReference>
<feature type="domain" description="Stage IV sporulation protein A ATPase" evidence="1">
    <location>
        <begin position="9"/>
        <end position="249"/>
    </location>
</feature>
<dbReference type="OrthoDB" id="9761464at2"/>
<accession>A0A0M6WUJ9</accession>
<dbReference type="Gene3D" id="3.40.50.300">
    <property type="entry name" value="P-loop containing nucleotide triphosphate hydrolases"/>
    <property type="match status" value="1"/>
</dbReference>
<dbReference type="InterPro" id="IPR046840">
    <property type="entry name" value="SpoIVA_C"/>
</dbReference>
<keyword evidence="6" id="KW-1185">Reference proteome</keyword>
<evidence type="ECO:0000313" key="5">
    <source>
        <dbReference type="EMBL" id="RHD05887.1"/>
    </source>
</evidence>
<dbReference type="Pfam" id="PF20439">
    <property type="entry name" value="SpoIVA_C"/>
    <property type="match status" value="1"/>
</dbReference>
<dbReference type="Proteomes" id="UP000049828">
    <property type="component" value="Unassembled WGS sequence"/>
</dbReference>
<dbReference type="InterPro" id="IPR027417">
    <property type="entry name" value="P-loop_NTPase"/>
</dbReference>
<dbReference type="RefSeq" id="WP_055040120.1">
    <property type="nucleotide sequence ID" value="NZ_CAKZTK010000004.1"/>
</dbReference>
<organism evidence="4 6">
    <name type="scientific">Roseburia inulinivorans</name>
    <dbReference type="NCBI Taxonomy" id="360807"/>
    <lineage>
        <taxon>Bacteria</taxon>
        <taxon>Bacillati</taxon>
        <taxon>Bacillota</taxon>
        <taxon>Clostridia</taxon>
        <taxon>Lachnospirales</taxon>
        <taxon>Lachnospiraceae</taxon>
        <taxon>Roseburia</taxon>
    </lineage>
</organism>
<dbReference type="InterPro" id="IPR014201">
    <property type="entry name" value="Spore_IV_A"/>
</dbReference>
<dbReference type="EMBL" id="QSIQ01000002">
    <property type="protein sequence ID" value="RHD05887.1"/>
    <property type="molecule type" value="Genomic_DNA"/>
</dbReference>
<evidence type="ECO:0000259" key="2">
    <source>
        <dbReference type="Pfam" id="PF20438"/>
    </source>
</evidence>
<dbReference type="GO" id="GO:0043934">
    <property type="term" value="P:sporulation"/>
    <property type="evidence" value="ECO:0007669"/>
    <property type="project" value="InterPro"/>
</dbReference>